<feature type="transmembrane region" description="Helical" evidence="8">
    <location>
        <begin position="206"/>
        <end position="233"/>
    </location>
</feature>
<dbReference type="RefSeq" id="WP_203807008.1">
    <property type="nucleotide sequence ID" value="NZ_BAAAQE010000105.1"/>
</dbReference>
<dbReference type="InterPro" id="IPR036259">
    <property type="entry name" value="MFS_trans_sf"/>
</dbReference>
<feature type="transmembrane region" description="Helical" evidence="8">
    <location>
        <begin position="272"/>
        <end position="291"/>
    </location>
</feature>
<keyword evidence="2" id="KW-0813">Transport</keyword>
<comment type="subcellular location">
    <subcellularLocation>
        <location evidence="1">Cell membrane</location>
        <topology evidence="1">Multi-pass membrane protein</topology>
    </subcellularLocation>
</comment>
<protein>
    <recommendedName>
        <fullName evidence="11">Major facilitator superfamily MFS_1</fullName>
    </recommendedName>
</protein>
<feature type="region of interest" description="Disordered" evidence="7">
    <location>
        <begin position="385"/>
        <end position="409"/>
    </location>
</feature>
<comment type="caution">
    <text evidence="9">The sequence shown here is derived from an EMBL/GenBank/DDBJ whole genome shotgun (WGS) entry which is preliminary data.</text>
</comment>
<dbReference type="SUPFAM" id="SSF103473">
    <property type="entry name" value="MFS general substrate transporter"/>
    <property type="match status" value="1"/>
</dbReference>
<dbReference type="PANTHER" id="PTHR23513:SF11">
    <property type="entry name" value="STAPHYLOFERRIN A TRANSPORTER"/>
    <property type="match status" value="1"/>
</dbReference>
<accession>A0ABQ3XNW8</accession>
<keyword evidence="6 8" id="KW-0472">Membrane</keyword>
<name>A0ABQ3XNW8_9ACTN</name>
<evidence type="ECO:0000256" key="6">
    <source>
        <dbReference type="ARBA" id="ARBA00023136"/>
    </source>
</evidence>
<feature type="transmembrane region" description="Helical" evidence="8">
    <location>
        <begin position="70"/>
        <end position="88"/>
    </location>
</feature>
<proteinExistence type="predicted"/>
<organism evidence="9 10">
    <name type="scientific">Actinoplanes couchii</name>
    <dbReference type="NCBI Taxonomy" id="403638"/>
    <lineage>
        <taxon>Bacteria</taxon>
        <taxon>Bacillati</taxon>
        <taxon>Actinomycetota</taxon>
        <taxon>Actinomycetes</taxon>
        <taxon>Micromonosporales</taxon>
        <taxon>Micromonosporaceae</taxon>
        <taxon>Actinoplanes</taxon>
    </lineage>
</organism>
<keyword evidence="3" id="KW-1003">Cell membrane</keyword>
<keyword evidence="4 8" id="KW-0812">Transmembrane</keyword>
<evidence type="ECO:0000256" key="7">
    <source>
        <dbReference type="SAM" id="MobiDB-lite"/>
    </source>
</evidence>
<dbReference type="Pfam" id="PF05977">
    <property type="entry name" value="MFS_3"/>
    <property type="match status" value="1"/>
</dbReference>
<dbReference type="InterPro" id="IPR010290">
    <property type="entry name" value="TM_effector"/>
</dbReference>
<evidence type="ECO:0000313" key="9">
    <source>
        <dbReference type="EMBL" id="GID60205.1"/>
    </source>
</evidence>
<evidence type="ECO:0000256" key="8">
    <source>
        <dbReference type="SAM" id="Phobius"/>
    </source>
</evidence>
<feature type="transmembrane region" description="Helical" evidence="8">
    <location>
        <begin position="94"/>
        <end position="118"/>
    </location>
</feature>
<sequence>MTARALPLLFTSRALSQTGTSLQGIAQSLIILAIPGGDRLVGLVAVLPTVSVLLLGGVGGRLADRFSPRAVLLGTQPALAMIALGMGLGKPGDAGILAGVVLLNLVAALGTAAWQVLISGVTGDGRIRPGTIVNTVALDTGLIAGSLIAAPTITTLGTGGAFVLNAVSYAVPTIVLLLLPDARRTVTPRAFTARQLLAGLIRDREVVTVTVAATAAALVGTSLPTLLLLLVHHERATDVAVYGLFLGAMSAGSLIGGILTWRWRSSVRTVRIEAAALGVLVLAVAVASGTIVTAALLLPVGFLFLTLRAGVTTFIQQRAPAGGQATAVALLSLVLAGAQIVGTTGFTFLAAVLGVRHTIAVAGALLLLAVLAVLTVVAVLGRRHGNRDRPAPAARVPAGRRGGGPRVRG</sequence>
<evidence type="ECO:0000256" key="3">
    <source>
        <dbReference type="ARBA" id="ARBA00022475"/>
    </source>
</evidence>
<dbReference type="PANTHER" id="PTHR23513">
    <property type="entry name" value="INTEGRAL MEMBRANE EFFLUX PROTEIN-RELATED"/>
    <property type="match status" value="1"/>
</dbReference>
<feature type="transmembrane region" description="Helical" evidence="8">
    <location>
        <begin position="359"/>
        <end position="380"/>
    </location>
</feature>
<dbReference type="Proteomes" id="UP000612282">
    <property type="component" value="Unassembled WGS sequence"/>
</dbReference>
<evidence type="ECO:0000256" key="4">
    <source>
        <dbReference type="ARBA" id="ARBA00022692"/>
    </source>
</evidence>
<reference evidence="9 10" key="1">
    <citation type="submission" date="2021-01" db="EMBL/GenBank/DDBJ databases">
        <title>Whole genome shotgun sequence of Actinoplanes couchii NBRC 106145.</title>
        <authorList>
            <person name="Komaki H."/>
            <person name="Tamura T."/>
        </authorList>
    </citation>
    <scope>NUCLEOTIDE SEQUENCE [LARGE SCALE GENOMIC DNA]</scope>
    <source>
        <strain evidence="9 10">NBRC 106145</strain>
    </source>
</reference>
<evidence type="ECO:0000256" key="1">
    <source>
        <dbReference type="ARBA" id="ARBA00004651"/>
    </source>
</evidence>
<dbReference type="EMBL" id="BOMG01000105">
    <property type="protein sequence ID" value="GID60205.1"/>
    <property type="molecule type" value="Genomic_DNA"/>
</dbReference>
<feature type="transmembrane region" description="Helical" evidence="8">
    <location>
        <begin position="327"/>
        <end position="353"/>
    </location>
</feature>
<evidence type="ECO:0000256" key="2">
    <source>
        <dbReference type="ARBA" id="ARBA00022448"/>
    </source>
</evidence>
<keyword evidence="10" id="KW-1185">Reference proteome</keyword>
<gene>
    <name evidence="9" type="ORF">Aco03nite_086090</name>
</gene>
<evidence type="ECO:0000256" key="5">
    <source>
        <dbReference type="ARBA" id="ARBA00022989"/>
    </source>
</evidence>
<evidence type="ECO:0008006" key="11">
    <source>
        <dbReference type="Google" id="ProtNLM"/>
    </source>
</evidence>
<feature type="transmembrane region" description="Helical" evidence="8">
    <location>
        <begin position="239"/>
        <end position="260"/>
    </location>
</feature>
<keyword evidence="5 8" id="KW-1133">Transmembrane helix</keyword>
<feature type="transmembrane region" description="Helical" evidence="8">
    <location>
        <begin position="130"/>
        <end position="153"/>
    </location>
</feature>
<evidence type="ECO:0000313" key="10">
    <source>
        <dbReference type="Proteomes" id="UP000612282"/>
    </source>
</evidence>
<feature type="compositionally biased region" description="Gly residues" evidence="7">
    <location>
        <begin position="400"/>
        <end position="409"/>
    </location>
</feature>
<dbReference type="Gene3D" id="1.20.1250.20">
    <property type="entry name" value="MFS general substrate transporter like domains"/>
    <property type="match status" value="1"/>
</dbReference>
<feature type="transmembrane region" description="Helical" evidence="8">
    <location>
        <begin position="40"/>
        <end position="58"/>
    </location>
</feature>